<dbReference type="RefSeq" id="WP_152429219.1">
    <property type="nucleotide sequence ID" value="NZ_CBCSDK010000027.1"/>
</dbReference>
<dbReference type="KEGG" id="vaq:FIV01_00215"/>
<accession>A0A5P9CGR5</accession>
<keyword evidence="1" id="KW-1133">Transmembrane helix</keyword>
<evidence type="ECO:0000256" key="1">
    <source>
        <dbReference type="SAM" id="Phobius"/>
    </source>
</evidence>
<dbReference type="AlphaFoldDB" id="A0A5P9CGR5"/>
<protein>
    <submittedName>
        <fullName evidence="2">Uncharacterized protein</fullName>
    </submittedName>
</protein>
<name>A0A5P9CGR5_9VIBR</name>
<feature type="transmembrane region" description="Helical" evidence="1">
    <location>
        <begin position="29"/>
        <end position="46"/>
    </location>
</feature>
<reference evidence="2 3" key="1">
    <citation type="submission" date="2019-10" db="EMBL/GenBank/DDBJ databases">
        <title>Complete genome sequence of Vibrio sp. strain THAF100, isolated from non-filtered water from the water column of tank 6 of a marine aquarium containing stony-coral fragments. Water maintained at 26 degree C.</title>
        <authorList>
            <person name="Ruckert C."/>
            <person name="Franco A."/>
            <person name="Kalinowski J."/>
            <person name="Glaeser S."/>
        </authorList>
    </citation>
    <scope>NUCLEOTIDE SEQUENCE [LARGE SCALE GENOMIC DNA]</scope>
    <source>
        <strain evidence="2 3">THAF100</strain>
    </source>
</reference>
<dbReference type="OrthoDB" id="5828194at2"/>
<dbReference type="Proteomes" id="UP000326936">
    <property type="component" value="Chromosome"/>
</dbReference>
<keyword evidence="3" id="KW-1185">Reference proteome</keyword>
<feature type="transmembrane region" description="Helical" evidence="1">
    <location>
        <begin position="7"/>
        <end position="23"/>
    </location>
</feature>
<keyword evidence="1" id="KW-0812">Transmembrane</keyword>
<evidence type="ECO:0000313" key="3">
    <source>
        <dbReference type="Proteomes" id="UP000326936"/>
    </source>
</evidence>
<sequence length="60" mass="7025">MNELDRLTIYSVLCFLCFCALVLRPSHEVSLLPIVGMLATIFGIWFETRYWRESSNNRQA</sequence>
<proteinExistence type="predicted"/>
<organism evidence="2 3">
    <name type="scientific">Vibrio aquimaris</name>
    <dbReference type="NCBI Taxonomy" id="2587862"/>
    <lineage>
        <taxon>Bacteria</taxon>
        <taxon>Pseudomonadati</taxon>
        <taxon>Pseudomonadota</taxon>
        <taxon>Gammaproteobacteria</taxon>
        <taxon>Vibrionales</taxon>
        <taxon>Vibrionaceae</taxon>
        <taxon>Vibrio</taxon>
    </lineage>
</organism>
<gene>
    <name evidence="2" type="ORF">FIV01_00215</name>
</gene>
<keyword evidence="1" id="KW-0472">Membrane</keyword>
<dbReference type="EMBL" id="CP045350">
    <property type="protein sequence ID" value="QFT24887.1"/>
    <property type="molecule type" value="Genomic_DNA"/>
</dbReference>
<evidence type="ECO:0000313" key="2">
    <source>
        <dbReference type="EMBL" id="QFT24887.1"/>
    </source>
</evidence>